<organism evidence="2">
    <name type="scientific">Pararge aegeria</name>
    <name type="common">speckled wood butterfly</name>
    <dbReference type="NCBI Taxonomy" id="116150"/>
    <lineage>
        <taxon>Eukaryota</taxon>
        <taxon>Metazoa</taxon>
        <taxon>Ecdysozoa</taxon>
        <taxon>Arthropoda</taxon>
        <taxon>Hexapoda</taxon>
        <taxon>Insecta</taxon>
        <taxon>Pterygota</taxon>
        <taxon>Neoptera</taxon>
        <taxon>Endopterygota</taxon>
        <taxon>Lepidoptera</taxon>
        <taxon>Glossata</taxon>
        <taxon>Ditrysia</taxon>
        <taxon>Papilionoidea</taxon>
        <taxon>Nymphalidae</taxon>
        <taxon>Satyrinae</taxon>
        <taxon>Satyrini</taxon>
        <taxon>Parargina</taxon>
        <taxon>Pararge</taxon>
    </lineage>
</organism>
<dbReference type="AlphaFoldDB" id="S4P0H6"/>
<evidence type="ECO:0000313" key="2">
    <source>
        <dbReference type="EMBL" id="JAA83239.1"/>
    </source>
</evidence>
<keyword evidence="1" id="KW-0472">Membrane</keyword>
<proteinExistence type="predicted"/>
<keyword evidence="1" id="KW-0812">Transmembrane</keyword>
<accession>S4P0H6</accession>
<reference evidence="2" key="1">
    <citation type="journal article" date="2013" name="BMC Genomics">
        <title>Unscrambling butterfly oogenesis.</title>
        <authorList>
            <person name="Carter J.M."/>
            <person name="Baker S.C."/>
            <person name="Pink R."/>
            <person name="Carter D.R."/>
            <person name="Collins A."/>
            <person name="Tomlin J."/>
            <person name="Gibbs M."/>
            <person name="Breuker C.J."/>
        </authorList>
    </citation>
    <scope>NUCLEOTIDE SEQUENCE</scope>
    <source>
        <tissue evidence="2">Ovary</tissue>
    </source>
</reference>
<name>S4P0H6_9NEOP</name>
<evidence type="ECO:0000256" key="1">
    <source>
        <dbReference type="SAM" id="Phobius"/>
    </source>
</evidence>
<protein>
    <submittedName>
        <fullName evidence="2">Uncharacterized protein</fullName>
    </submittedName>
</protein>
<feature type="transmembrane region" description="Helical" evidence="1">
    <location>
        <begin position="48"/>
        <end position="72"/>
    </location>
</feature>
<feature type="non-terminal residue" evidence="2">
    <location>
        <position position="86"/>
    </location>
</feature>
<sequence length="86" mass="9952">MTDISRLSAVLRIYLLMKERYICSSNIANYKSYNTEIRKRKLEKNSCLVCECGVCVCVCLCACVCVCVRMSFPPFVMSRDFTRCRL</sequence>
<keyword evidence="1" id="KW-1133">Transmembrane helix</keyword>
<reference evidence="2" key="2">
    <citation type="submission" date="2013-05" db="EMBL/GenBank/DDBJ databases">
        <authorList>
            <person name="Carter J.-M."/>
            <person name="Baker S.C."/>
            <person name="Pink R."/>
            <person name="Carter D.R.F."/>
            <person name="Collins A."/>
            <person name="Tomlin J."/>
            <person name="Gibbs M."/>
            <person name="Breuker C.J."/>
        </authorList>
    </citation>
    <scope>NUCLEOTIDE SEQUENCE</scope>
    <source>
        <tissue evidence="2">Ovary</tissue>
    </source>
</reference>
<dbReference type="EMBL" id="GAIX01009321">
    <property type="protein sequence ID" value="JAA83239.1"/>
    <property type="molecule type" value="Transcribed_RNA"/>
</dbReference>